<evidence type="ECO:0000256" key="5">
    <source>
        <dbReference type="ARBA" id="ARBA00023044"/>
    </source>
</evidence>
<organism evidence="7 8">
    <name type="scientific">Streptococcus equinus JB1</name>
    <dbReference type="NCBI Taxonomy" id="1294274"/>
    <lineage>
        <taxon>Bacteria</taxon>
        <taxon>Bacillati</taxon>
        <taxon>Bacillota</taxon>
        <taxon>Bacilli</taxon>
        <taxon>Lactobacillales</taxon>
        <taxon>Streptococcaceae</taxon>
        <taxon>Streptococcus</taxon>
    </lineage>
</organism>
<evidence type="ECO:0000256" key="2">
    <source>
        <dbReference type="ARBA" id="ARBA00004613"/>
    </source>
</evidence>
<dbReference type="NCBIfam" id="TIGR01847">
    <property type="entry name" value="bacteriocin_sig"/>
    <property type="match status" value="1"/>
</dbReference>
<dbReference type="InterPro" id="IPR010133">
    <property type="entry name" value="Bacteriocin_signal_seq"/>
</dbReference>
<dbReference type="GO" id="GO:0005186">
    <property type="term" value="F:pheromone activity"/>
    <property type="evidence" value="ECO:0007669"/>
    <property type="project" value="UniProtKB-KW"/>
</dbReference>
<dbReference type="Pfam" id="PF03047">
    <property type="entry name" value="ComC"/>
    <property type="match status" value="1"/>
</dbReference>
<comment type="caution">
    <text evidence="7">The sequence shown here is derived from an EMBL/GenBank/DDBJ whole genome shotgun (WGS) entry which is preliminary data.</text>
</comment>
<keyword evidence="6" id="KW-0178">Competence</keyword>
<name>A0A091BXZ2_STREI</name>
<evidence type="ECO:0000256" key="6">
    <source>
        <dbReference type="ARBA" id="ARBA00023287"/>
    </source>
</evidence>
<dbReference type="GO" id="GO:0030420">
    <property type="term" value="P:establishment of competence for transformation"/>
    <property type="evidence" value="ECO:0007669"/>
    <property type="project" value="UniProtKB-KW"/>
</dbReference>
<gene>
    <name evidence="7" type="ORF">H702_02370</name>
</gene>
<evidence type="ECO:0000256" key="4">
    <source>
        <dbReference type="ARBA" id="ARBA00022525"/>
    </source>
</evidence>
<evidence type="ECO:0000313" key="8">
    <source>
        <dbReference type="Proteomes" id="UP000029382"/>
    </source>
</evidence>
<keyword evidence="5" id="KW-0588">Pheromone</keyword>
<evidence type="ECO:0000256" key="1">
    <source>
        <dbReference type="ARBA" id="ARBA00002667"/>
    </source>
</evidence>
<sequence length="36" mass="4123">MNTKTIEQFNTMTTEELARVEGGKSSLCWRQGKIHP</sequence>
<evidence type="ECO:0000256" key="3">
    <source>
        <dbReference type="ARBA" id="ARBA00009039"/>
    </source>
</evidence>
<protein>
    <recommendedName>
        <fullName evidence="9">Bacteriocin</fullName>
    </recommendedName>
</protein>
<accession>A0A091BXZ2</accession>
<dbReference type="Proteomes" id="UP000029382">
    <property type="component" value="Unassembled WGS sequence"/>
</dbReference>
<dbReference type="GO" id="GO:0005576">
    <property type="term" value="C:extracellular region"/>
    <property type="evidence" value="ECO:0007669"/>
    <property type="project" value="UniProtKB-SubCell"/>
</dbReference>
<evidence type="ECO:0008006" key="9">
    <source>
        <dbReference type="Google" id="ProtNLM"/>
    </source>
</evidence>
<dbReference type="InterPro" id="IPR004288">
    <property type="entry name" value="Competence_ComC"/>
</dbReference>
<comment type="subcellular location">
    <subcellularLocation>
        <location evidence="2">Secreted</location>
    </subcellularLocation>
</comment>
<proteinExistence type="inferred from homology"/>
<dbReference type="RefSeq" id="WP_080728284.1">
    <property type="nucleotide sequence ID" value="NZ_AUZH01000011.1"/>
</dbReference>
<keyword evidence="4" id="KW-0964">Secreted</keyword>
<dbReference type="AlphaFoldDB" id="A0A091BXZ2"/>
<evidence type="ECO:0000313" key="7">
    <source>
        <dbReference type="EMBL" id="KFN88657.1"/>
    </source>
</evidence>
<comment type="similarity">
    <text evidence="3">Belongs to the ComC family.</text>
</comment>
<comment type="function">
    <text evidence="1">Acts as a pheromone, induces cells to develop competence for genetic transformation.</text>
</comment>
<reference evidence="7 8" key="1">
    <citation type="journal article" date="2014" name="Genome Announc.">
        <title>Draft Genome Sequences of Streptococcus bovis Strains ATCC 33317 and JB1.</title>
        <authorList>
            <person name="Benahmed F.H."/>
            <person name="Gopinath G.R."/>
            <person name="Harbottle H."/>
            <person name="Cotta M.A."/>
            <person name="Luo Y."/>
            <person name="Henderson C."/>
            <person name="Teri P."/>
            <person name="Soppet D."/>
            <person name="Rasmussen M."/>
            <person name="Whitehead T.R."/>
            <person name="Davidson M."/>
        </authorList>
    </citation>
    <scope>NUCLEOTIDE SEQUENCE [LARGE SCALE GENOMIC DNA]</scope>
    <source>
        <strain evidence="7 8">JB1</strain>
    </source>
</reference>
<dbReference type="EMBL" id="AUZH01000011">
    <property type="protein sequence ID" value="KFN88657.1"/>
    <property type="molecule type" value="Genomic_DNA"/>
</dbReference>